<dbReference type="InterPro" id="IPR036373">
    <property type="entry name" value="Ribosomal_bL17_sf"/>
</dbReference>
<reference evidence="1" key="1">
    <citation type="submission" date="2021-01" db="EMBL/GenBank/DDBJ databases">
        <authorList>
            <person name="Corre E."/>
            <person name="Pelletier E."/>
            <person name="Niang G."/>
            <person name="Scheremetjew M."/>
            <person name="Finn R."/>
            <person name="Kale V."/>
            <person name="Holt S."/>
            <person name="Cochrane G."/>
            <person name="Meng A."/>
            <person name="Brown T."/>
            <person name="Cohen L."/>
        </authorList>
    </citation>
    <scope>NUCLEOTIDE SEQUENCE</scope>
    <source>
        <strain evidence="1">CCMP1452</strain>
    </source>
</reference>
<accession>A0A7S2WQW5</accession>
<organism evidence="1">
    <name type="scientific">Eucampia antarctica</name>
    <dbReference type="NCBI Taxonomy" id="49252"/>
    <lineage>
        <taxon>Eukaryota</taxon>
        <taxon>Sar</taxon>
        <taxon>Stramenopiles</taxon>
        <taxon>Ochrophyta</taxon>
        <taxon>Bacillariophyta</taxon>
        <taxon>Mediophyceae</taxon>
        <taxon>Biddulphiophycidae</taxon>
        <taxon>Hemiaulales</taxon>
        <taxon>Hemiaulaceae</taxon>
        <taxon>Eucampia</taxon>
    </lineage>
</organism>
<dbReference type="GO" id="GO:0005840">
    <property type="term" value="C:ribosome"/>
    <property type="evidence" value="ECO:0007669"/>
    <property type="project" value="InterPro"/>
</dbReference>
<dbReference type="Pfam" id="PF01196">
    <property type="entry name" value="Ribosomal_L17"/>
    <property type="match status" value="1"/>
</dbReference>
<dbReference type="GO" id="GO:0006412">
    <property type="term" value="P:translation"/>
    <property type="evidence" value="ECO:0007669"/>
    <property type="project" value="InterPro"/>
</dbReference>
<dbReference type="EMBL" id="HBHI01029911">
    <property type="protein sequence ID" value="CAD9700907.1"/>
    <property type="molecule type" value="Transcribed_RNA"/>
</dbReference>
<dbReference type="Gene3D" id="3.90.1030.10">
    <property type="entry name" value="Ribosomal protein L17"/>
    <property type="match status" value="1"/>
</dbReference>
<dbReference type="GO" id="GO:0003735">
    <property type="term" value="F:structural constituent of ribosome"/>
    <property type="evidence" value="ECO:0007669"/>
    <property type="project" value="InterPro"/>
</dbReference>
<evidence type="ECO:0000313" key="1">
    <source>
        <dbReference type="EMBL" id="CAD9700907.1"/>
    </source>
</evidence>
<dbReference type="AlphaFoldDB" id="A0A7S2WQW5"/>
<sequence length="100" mass="11267">MSIQWLLPIFYPKALRGSQTYKFKILGPRYQDREGGYTRVMKLLHTRADVNAPMVVIDIVDRPGEICAARPPLKCLSEVLKKVGIEPIIVQQADTPSTTN</sequence>
<name>A0A7S2WQW5_9STRA</name>
<proteinExistence type="predicted"/>
<dbReference type="SUPFAM" id="SSF64263">
    <property type="entry name" value="Prokaryotic ribosomal protein L17"/>
    <property type="match status" value="1"/>
</dbReference>
<protein>
    <submittedName>
        <fullName evidence="1">Uncharacterized protein</fullName>
    </submittedName>
</protein>
<dbReference type="InterPro" id="IPR000456">
    <property type="entry name" value="Ribosomal_bL17"/>
</dbReference>
<gene>
    <name evidence="1" type="ORF">EANT1437_LOCUS15345</name>
</gene>